<dbReference type="GO" id="GO:0003676">
    <property type="term" value="F:nucleic acid binding"/>
    <property type="evidence" value="ECO:0007669"/>
    <property type="project" value="InterPro"/>
</dbReference>
<dbReference type="InterPro" id="IPR038717">
    <property type="entry name" value="Tc1-like_DDE_dom"/>
</dbReference>
<dbReference type="Pfam" id="PF13358">
    <property type="entry name" value="DDE_3"/>
    <property type="match status" value="1"/>
</dbReference>
<evidence type="ECO:0000313" key="3">
    <source>
        <dbReference type="Proteomes" id="UP000016935"/>
    </source>
</evidence>
<reference evidence="2 3" key="1">
    <citation type="journal article" date="2012" name="PLoS Pathog.">
        <title>Diverse lifestyles and strategies of plant pathogenesis encoded in the genomes of eighteen Dothideomycetes fungi.</title>
        <authorList>
            <person name="Ohm R.A."/>
            <person name="Feau N."/>
            <person name="Henrissat B."/>
            <person name="Schoch C.L."/>
            <person name="Horwitz B.A."/>
            <person name="Barry K.W."/>
            <person name="Condon B.J."/>
            <person name="Copeland A.C."/>
            <person name="Dhillon B."/>
            <person name="Glaser F."/>
            <person name="Hesse C.N."/>
            <person name="Kosti I."/>
            <person name="LaButti K."/>
            <person name="Lindquist E.A."/>
            <person name="Lucas S."/>
            <person name="Salamov A.A."/>
            <person name="Bradshaw R.E."/>
            <person name="Ciuffetti L."/>
            <person name="Hamelin R.C."/>
            <person name="Kema G.H.J."/>
            <person name="Lawrence C."/>
            <person name="Scott J.A."/>
            <person name="Spatafora J.W."/>
            <person name="Turgeon B.G."/>
            <person name="de Wit P.J.G.M."/>
            <person name="Zhong S."/>
            <person name="Goodwin S.B."/>
            <person name="Grigoriev I.V."/>
        </authorList>
    </citation>
    <scope>NUCLEOTIDE SEQUENCE [LARGE SCALE GENOMIC DNA]</scope>
    <source>
        <strain evidence="3">28A</strain>
    </source>
</reference>
<dbReference type="AlphaFoldDB" id="R0IUL0"/>
<dbReference type="Proteomes" id="UP000016935">
    <property type="component" value="Unassembled WGS sequence"/>
</dbReference>
<proteinExistence type="predicted"/>
<evidence type="ECO:0000259" key="1">
    <source>
        <dbReference type="Pfam" id="PF13358"/>
    </source>
</evidence>
<keyword evidence="3" id="KW-1185">Reference proteome</keyword>
<sequence length="350" mass="41243">MALNTDISTRSFIVALKSPFGGKSTREIAEMTGISPRTIDSIYGRACQRGFEPNARLIKILPQYLEDAPRAGRPHWTLEDWKNVIWSDETSVVLNHRRGGYRVWRRLDEVFTKSVIRERWKGYSEFMFWGCFTYDYKGPCHVWRPETAQEKRDAALQIEELNKALEPLMREAWELTTGMKRLGLRNKPGRVPQWRWVKETGKLARESSRGGIDWWRYQTQVLIPKLIPFAKECQKERPRVFVQEDKAPSHTHHAQRTIYRNAEVEQLPWPGNSPDLNAIEAAWPWLKRKTTRRGAPKSRAEGTKVWQQYWDELPQHQIQAWIEHIPFHIQEIIKLEGGNEYKEGRRDRST</sequence>
<name>R0IUL0_EXST2</name>
<dbReference type="OrthoDB" id="5410680at2759"/>
<dbReference type="EMBL" id="KB908548">
    <property type="protein sequence ID" value="EOA88321.1"/>
    <property type="molecule type" value="Genomic_DNA"/>
</dbReference>
<gene>
    <name evidence="2" type="ORF">SETTUDRAFT_107858</name>
</gene>
<dbReference type="Gene3D" id="3.30.420.10">
    <property type="entry name" value="Ribonuclease H-like superfamily/Ribonuclease H"/>
    <property type="match status" value="2"/>
</dbReference>
<protein>
    <recommendedName>
        <fullName evidence="1">Tc1-like transposase DDE domain-containing protein</fullName>
    </recommendedName>
</protein>
<dbReference type="InterPro" id="IPR036397">
    <property type="entry name" value="RNaseH_sf"/>
</dbReference>
<dbReference type="GeneID" id="19395260"/>
<dbReference type="RefSeq" id="XP_008024333.1">
    <property type="nucleotide sequence ID" value="XM_008026142.1"/>
</dbReference>
<dbReference type="STRING" id="671987.R0IUL0"/>
<feature type="domain" description="Tc1-like transposase DDE" evidence="1">
    <location>
        <begin position="234"/>
        <end position="294"/>
    </location>
</feature>
<evidence type="ECO:0000313" key="2">
    <source>
        <dbReference type="EMBL" id="EOA88321.1"/>
    </source>
</evidence>
<organism evidence="2 3">
    <name type="scientific">Exserohilum turcicum (strain 28A)</name>
    <name type="common">Northern leaf blight fungus</name>
    <name type="synonym">Setosphaeria turcica</name>
    <dbReference type="NCBI Taxonomy" id="671987"/>
    <lineage>
        <taxon>Eukaryota</taxon>
        <taxon>Fungi</taxon>
        <taxon>Dikarya</taxon>
        <taxon>Ascomycota</taxon>
        <taxon>Pezizomycotina</taxon>
        <taxon>Dothideomycetes</taxon>
        <taxon>Pleosporomycetidae</taxon>
        <taxon>Pleosporales</taxon>
        <taxon>Pleosporineae</taxon>
        <taxon>Pleosporaceae</taxon>
        <taxon>Exserohilum</taxon>
    </lineage>
</organism>
<accession>R0IUL0</accession>
<dbReference type="eggNOG" id="ENOG502SJME">
    <property type="taxonomic scope" value="Eukaryota"/>
</dbReference>
<dbReference type="HOGENOM" id="CLU_038496_0_0_1"/>
<reference evidence="2 3" key="2">
    <citation type="journal article" date="2013" name="PLoS Genet.">
        <title>Comparative genome structure, secondary metabolite, and effector coding capacity across Cochliobolus pathogens.</title>
        <authorList>
            <person name="Condon B.J."/>
            <person name="Leng Y."/>
            <person name="Wu D."/>
            <person name="Bushley K.E."/>
            <person name="Ohm R.A."/>
            <person name="Otillar R."/>
            <person name="Martin J."/>
            <person name="Schackwitz W."/>
            <person name="Grimwood J."/>
            <person name="MohdZainudin N."/>
            <person name="Xue C."/>
            <person name="Wang R."/>
            <person name="Manning V.A."/>
            <person name="Dhillon B."/>
            <person name="Tu Z.J."/>
            <person name="Steffenson B.J."/>
            <person name="Salamov A."/>
            <person name="Sun H."/>
            <person name="Lowry S."/>
            <person name="LaButti K."/>
            <person name="Han J."/>
            <person name="Copeland A."/>
            <person name="Lindquist E."/>
            <person name="Barry K."/>
            <person name="Schmutz J."/>
            <person name="Baker S.E."/>
            <person name="Ciuffetti L.M."/>
            <person name="Grigoriev I.V."/>
            <person name="Zhong S."/>
            <person name="Turgeon B.G."/>
        </authorList>
    </citation>
    <scope>NUCLEOTIDE SEQUENCE [LARGE SCALE GENOMIC DNA]</scope>
    <source>
        <strain evidence="3">28A</strain>
    </source>
</reference>